<dbReference type="InterPro" id="IPR036942">
    <property type="entry name" value="Beta-barrel_TonB_sf"/>
</dbReference>
<evidence type="ECO:0000256" key="3">
    <source>
        <dbReference type="ARBA" id="ARBA00022452"/>
    </source>
</evidence>
<dbReference type="InterPro" id="IPR023996">
    <property type="entry name" value="TonB-dep_OMP_SusC/RagA"/>
</dbReference>
<keyword evidence="6 8" id="KW-0472">Membrane</keyword>
<feature type="domain" description="TonB-dependent receptor plug" evidence="12">
    <location>
        <begin position="128"/>
        <end position="234"/>
    </location>
</feature>
<dbReference type="InterPro" id="IPR037066">
    <property type="entry name" value="Plug_dom_sf"/>
</dbReference>
<dbReference type="SUPFAM" id="SSF49464">
    <property type="entry name" value="Carboxypeptidase regulatory domain-like"/>
    <property type="match status" value="1"/>
</dbReference>
<name>A0A4Q0PHR1_9FLAO</name>
<dbReference type="NCBIfam" id="TIGR04056">
    <property type="entry name" value="OMP_RagA_SusC"/>
    <property type="match status" value="1"/>
</dbReference>
<dbReference type="InterPro" id="IPR000531">
    <property type="entry name" value="Beta-barrel_TonB"/>
</dbReference>
<dbReference type="NCBIfam" id="TIGR04057">
    <property type="entry name" value="SusC_RagA_signa"/>
    <property type="match status" value="1"/>
</dbReference>
<dbReference type="InterPro" id="IPR008969">
    <property type="entry name" value="CarboxyPept-like_regulatory"/>
</dbReference>
<organism evidence="13 14">
    <name type="scientific">Leeuwenhoekiella polynyae</name>
    <dbReference type="NCBI Taxonomy" id="1550906"/>
    <lineage>
        <taxon>Bacteria</taxon>
        <taxon>Pseudomonadati</taxon>
        <taxon>Bacteroidota</taxon>
        <taxon>Flavobacteriia</taxon>
        <taxon>Flavobacteriales</taxon>
        <taxon>Flavobacteriaceae</taxon>
        <taxon>Leeuwenhoekiella</taxon>
    </lineage>
</organism>
<feature type="signal peptide" evidence="10">
    <location>
        <begin position="1"/>
        <end position="28"/>
    </location>
</feature>
<evidence type="ECO:0000256" key="4">
    <source>
        <dbReference type="ARBA" id="ARBA00022692"/>
    </source>
</evidence>
<proteinExistence type="inferred from homology"/>
<keyword evidence="2 8" id="KW-0813">Transport</keyword>
<dbReference type="Gene3D" id="2.60.40.1120">
    <property type="entry name" value="Carboxypeptidase-like, regulatory domain"/>
    <property type="match status" value="1"/>
</dbReference>
<evidence type="ECO:0000256" key="8">
    <source>
        <dbReference type="PROSITE-ProRule" id="PRU01360"/>
    </source>
</evidence>
<comment type="subcellular location">
    <subcellularLocation>
        <location evidence="1 8">Cell outer membrane</location>
        <topology evidence="1 8">Multi-pass membrane protein</topology>
    </subcellularLocation>
</comment>
<dbReference type="Pfam" id="PF13715">
    <property type="entry name" value="CarbopepD_reg_2"/>
    <property type="match status" value="1"/>
</dbReference>
<feature type="chain" id="PRO_5020324114" evidence="10">
    <location>
        <begin position="29"/>
        <end position="1037"/>
    </location>
</feature>
<protein>
    <submittedName>
        <fullName evidence="13">TonB-linked SusC/RagA family outer membrane protein</fullName>
    </submittedName>
</protein>
<dbReference type="PROSITE" id="PS52016">
    <property type="entry name" value="TONB_DEPENDENT_REC_3"/>
    <property type="match status" value="1"/>
</dbReference>
<dbReference type="SUPFAM" id="SSF56935">
    <property type="entry name" value="Porins"/>
    <property type="match status" value="1"/>
</dbReference>
<reference evidence="13 14" key="1">
    <citation type="submission" date="2018-07" db="EMBL/GenBank/DDBJ databases">
        <title>Leeuwenhoekiella genomics.</title>
        <authorList>
            <person name="Tahon G."/>
            <person name="Willems A."/>
        </authorList>
    </citation>
    <scope>NUCLEOTIDE SEQUENCE [LARGE SCALE GENOMIC DNA]</scope>
    <source>
        <strain evidence="13 14">LMG 29608</strain>
    </source>
</reference>
<dbReference type="Proteomes" id="UP000289859">
    <property type="component" value="Unassembled WGS sequence"/>
</dbReference>
<dbReference type="InterPro" id="IPR039426">
    <property type="entry name" value="TonB-dep_rcpt-like"/>
</dbReference>
<dbReference type="Gene3D" id="2.170.130.10">
    <property type="entry name" value="TonB-dependent receptor, plug domain"/>
    <property type="match status" value="1"/>
</dbReference>
<evidence type="ECO:0000256" key="10">
    <source>
        <dbReference type="SAM" id="SignalP"/>
    </source>
</evidence>
<dbReference type="InterPro" id="IPR023997">
    <property type="entry name" value="TonB-dep_OMP_SusC/RagA_CS"/>
</dbReference>
<evidence type="ECO:0000256" key="7">
    <source>
        <dbReference type="ARBA" id="ARBA00023237"/>
    </source>
</evidence>
<evidence type="ECO:0000256" key="2">
    <source>
        <dbReference type="ARBA" id="ARBA00022448"/>
    </source>
</evidence>
<dbReference type="GO" id="GO:0009279">
    <property type="term" value="C:cell outer membrane"/>
    <property type="evidence" value="ECO:0007669"/>
    <property type="project" value="UniProtKB-SubCell"/>
</dbReference>
<comment type="similarity">
    <text evidence="8 9">Belongs to the TonB-dependent receptor family.</text>
</comment>
<dbReference type="FunFam" id="2.170.130.10:FF:000008">
    <property type="entry name" value="SusC/RagA family TonB-linked outer membrane protein"/>
    <property type="match status" value="1"/>
</dbReference>
<evidence type="ECO:0000256" key="1">
    <source>
        <dbReference type="ARBA" id="ARBA00004571"/>
    </source>
</evidence>
<dbReference type="RefSeq" id="WP_164918211.1">
    <property type="nucleotide sequence ID" value="NZ_JBHUOO010000005.1"/>
</dbReference>
<gene>
    <name evidence="13" type="ORF">DSM02_482</name>
</gene>
<comment type="caution">
    <text evidence="13">The sequence shown here is derived from an EMBL/GenBank/DDBJ whole genome shotgun (WGS) entry which is preliminary data.</text>
</comment>
<evidence type="ECO:0000256" key="5">
    <source>
        <dbReference type="ARBA" id="ARBA00023077"/>
    </source>
</evidence>
<accession>A0A4Q0PHR1</accession>
<dbReference type="Pfam" id="PF07715">
    <property type="entry name" value="Plug"/>
    <property type="match status" value="1"/>
</dbReference>
<feature type="domain" description="TonB-dependent receptor-like beta-barrel" evidence="11">
    <location>
        <begin position="445"/>
        <end position="890"/>
    </location>
</feature>
<dbReference type="EMBL" id="QOVK01000001">
    <property type="protein sequence ID" value="RXG26485.1"/>
    <property type="molecule type" value="Genomic_DNA"/>
</dbReference>
<evidence type="ECO:0000256" key="9">
    <source>
        <dbReference type="RuleBase" id="RU003357"/>
    </source>
</evidence>
<dbReference type="Gene3D" id="2.40.170.20">
    <property type="entry name" value="TonB-dependent receptor, beta-barrel domain"/>
    <property type="match status" value="1"/>
</dbReference>
<evidence type="ECO:0000313" key="14">
    <source>
        <dbReference type="Proteomes" id="UP000289859"/>
    </source>
</evidence>
<dbReference type="InterPro" id="IPR012910">
    <property type="entry name" value="Plug_dom"/>
</dbReference>
<keyword evidence="10" id="KW-0732">Signal</keyword>
<dbReference type="AlphaFoldDB" id="A0A4Q0PHR1"/>
<evidence type="ECO:0000259" key="11">
    <source>
        <dbReference type="Pfam" id="PF00593"/>
    </source>
</evidence>
<dbReference type="Pfam" id="PF00593">
    <property type="entry name" value="TonB_dep_Rec_b-barrel"/>
    <property type="match status" value="1"/>
</dbReference>
<keyword evidence="5 9" id="KW-0798">TonB box</keyword>
<keyword evidence="14" id="KW-1185">Reference proteome</keyword>
<keyword evidence="4 8" id="KW-0812">Transmembrane</keyword>
<keyword evidence="3 8" id="KW-1134">Transmembrane beta strand</keyword>
<keyword evidence="7 8" id="KW-0998">Cell outer membrane</keyword>
<sequence>MKRNTHTNFLIRNKMTLFLLLASFLISANVFSQGGRTITGTITSVDDNMPLPGVNIVVEGTSAATVTDFDGNFQLSVPGNDAVLVISYVGFLTKNVPVGSQTNFTISLETDVQSLSEVVVVGYGTVKKSDLTGAVGTIDSESLTERNITNPVESLQGLVPGVQVSNSTGRIGDGFNITIRGQNSIGGGGDPLFVVDGVPTDNIDFLNPQDIERMDILKDASSTAIYGSRGSNGVVIVTTRSGAGAKGGLTVSVESFVGVKDVARLPDLMAPQTWWDYHQSAYLATAGTDPNTGTVTAATLADAVGGGGSNSELLRRVAANESFDWYDAVLKTGVQQNTYVNASGRAENGLGYNLGIGYQNETGNIDNEELNKYTLKLGVDHKINEKFTLGTNATVTLINQDQGSDVAMREAFRLNPFLDPYDLDGVTLFPQPGKLVDENGDFIINKTSTYNPILEINNSIDNVRRWNVIGNTYFQYQPVEWLSFKTSLAAGYSHTRRGRSWGALTNTGASNNNLPSARLDQRQNFNYTWDNQFNITKTFDEKHNFNLLGLYSMFSNRNESSFSSSRNMPFDTSFYNIGSGEQSTYDLGSGFNKNTLRSYALRLNYSYDDKYLLTLSNRWDGSSVFPKENRWDSFPSAALGWNISNEDFLAESATVNNLKLRMSFGYTGNNIISPYSSLNTLDSQTYYDYAGSVSNGFVSTQIANAQLKWERTREFNVGVDFGLWRDRITGSVDVYDRLSDDLLFTQDLPSETGFSNINANVASVSNRGVELAITTRNIQTEDVTWTTSLTFTKNTNELKSIYGQSEVDDIGNNLFIGESLDAIYNYKFTGIWQADEVAEAAGYGMQEGQEKLLDVNNDGQYTPDGDRIILGSSNPDWTGSFFSSLRVKNFDLSTSVIITQGVLVYSNFHSNFADTRDRGRQKLDIDWYVPANDAGLPARASNTYPQPRNEGSFWRNNGVGYYKDASFVKVKNIALGYNLGGESLEKLGINALRVYANVLNPFVFTDYEGYDPEWAGASLNTGRPSSVTYQLGFNLKF</sequence>
<evidence type="ECO:0000256" key="6">
    <source>
        <dbReference type="ARBA" id="ARBA00023136"/>
    </source>
</evidence>
<evidence type="ECO:0000259" key="12">
    <source>
        <dbReference type="Pfam" id="PF07715"/>
    </source>
</evidence>
<evidence type="ECO:0000313" key="13">
    <source>
        <dbReference type="EMBL" id="RXG26485.1"/>
    </source>
</evidence>